<accession>A0A3T0HW76</accession>
<name>A0A3T0HW76_9BACI</name>
<feature type="domain" description="Molybdopterin-guanine dinucleotide biosynthesis protein B (MobB)" evidence="1">
    <location>
        <begin position="8"/>
        <end position="136"/>
    </location>
</feature>
<dbReference type="Proteomes" id="UP000282892">
    <property type="component" value="Chromosome"/>
</dbReference>
<dbReference type="AlphaFoldDB" id="A0A3T0HW76"/>
<sequence length="173" mass="19237">MAVVKPVILQIVGYQNSGKTTFTAKLIERLTNLGIKTTAIKHHGHGGKPDVPEGKDSSRYVMSGAAAAIVEGGGRLVLQAEHEKFSLEDQIQLLAFFHPDVILIEGHKSANYPKLVMVKEMADTILLNKLDNLEAVLYWQEDIKRYIETNMNIPCFSIDDESVVNFIVQLCTK</sequence>
<dbReference type="OrthoDB" id="9786803at2"/>
<evidence type="ECO:0000313" key="2">
    <source>
        <dbReference type="EMBL" id="AZU61237.1"/>
    </source>
</evidence>
<dbReference type="GO" id="GO:0006777">
    <property type="term" value="P:Mo-molybdopterin cofactor biosynthetic process"/>
    <property type="evidence" value="ECO:0007669"/>
    <property type="project" value="InterPro"/>
</dbReference>
<dbReference type="InterPro" id="IPR027417">
    <property type="entry name" value="P-loop_NTPase"/>
</dbReference>
<dbReference type="Pfam" id="PF03205">
    <property type="entry name" value="MobB"/>
    <property type="match status" value="1"/>
</dbReference>
<dbReference type="InterPro" id="IPR004435">
    <property type="entry name" value="MobB_dom"/>
</dbReference>
<evidence type="ECO:0000259" key="1">
    <source>
        <dbReference type="Pfam" id="PF03205"/>
    </source>
</evidence>
<dbReference type="InterPro" id="IPR052539">
    <property type="entry name" value="MGD_biosynthesis_adapter"/>
</dbReference>
<proteinExistence type="predicted"/>
<dbReference type="GO" id="GO:0005525">
    <property type="term" value="F:GTP binding"/>
    <property type="evidence" value="ECO:0007669"/>
    <property type="project" value="InterPro"/>
</dbReference>
<dbReference type="CDD" id="cd03116">
    <property type="entry name" value="MobB"/>
    <property type="match status" value="1"/>
</dbReference>
<protein>
    <submittedName>
        <fullName evidence="2">Molybdopterin-guanine dinucleotide biosynthesis protein B</fullName>
    </submittedName>
</protein>
<evidence type="ECO:0000313" key="3">
    <source>
        <dbReference type="Proteomes" id="UP000282892"/>
    </source>
</evidence>
<dbReference type="KEGG" id="nmk:CHR53_08165"/>
<dbReference type="PANTHER" id="PTHR40072">
    <property type="entry name" value="MOLYBDOPTERIN-GUANINE DINUCLEOTIDE BIOSYNTHESIS ADAPTER PROTEIN-RELATED"/>
    <property type="match status" value="1"/>
</dbReference>
<dbReference type="PANTHER" id="PTHR40072:SF1">
    <property type="entry name" value="MOLYBDOPTERIN-GUANINE DINUCLEOTIDE BIOSYNTHESIS ADAPTER PROTEIN"/>
    <property type="match status" value="1"/>
</dbReference>
<dbReference type="Gene3D" id="3.40.50.300">
    <property type="entry name" value="P-loop containing nucleotide triphosphate hydrolases"/>
    <property type="match status" value="1"/>
</dbReference>
<keyword evidence="3" id="KW-1185">Reference proteome</keyword>
<organism evidence="2 3">
    <name type="scientific">Neobacillus mesonae</name>
    <dbReference type="NCBI Taxonomy" id="1193713"/>
    <lineage>
        <taxon>Bacteria</taxon>
        <taxon>Bacillati</taxon>
        <taxon>Bacillota</taxon>
        <taxon>Bacilli</taxon>
        <taxon>Bacillales</taxon>
        <taxon>Bacillaceae</taxon>
        <taxon>Neobacillus</taxon>
    </lineage>
</organism>
<dbReference type="EMBL" id="CP022572">
    <property type="protein sequence ID" value="AZU61237.1"/>
    <property type="molecule type" value="Genomic_DNA"/>
</dbReference>
<reference evidence="2 3" key="1">
    <citation type="submission" date="2017-07" db="EMBL/GenBank/DDBJ databases">
        <title>The complete genome sequence of Bacillus mesonae strain H20-5, an efficient strain improving plant abiotic stress resistance.</title>
        <authorList>
            <person name="Kim S.Y."/>
            <person name="Song H."/>
            <person name="Sang M.K."/>
            <person name="Weon H.-Y."/>
            <person name="Song J."/>
        </authorList>
    </citation>
    <scope>NUCLEOTIDE SEQUENCE [LARGE SCALE GENOMIC DNA]</scope>
    <source>
        <strain evidence="2 3">H20-5</strain>
    </source>
</reference>
<gene>
    <name evidence="2" type="primary">mobB</name>
    <name evidence="2" type="ORF">CHR53_08165</name>
</gene>
<dbReference type="SUPFAM" id="SSF52540">
    <property type="entry name" value="P-loop containing nucleoside triphosphate hydrolases"/>
    <property type="match status" value="1"/>
</dbReference>
<dbReference type="STRING" id="1193713.GCA_001636315_04074"/>
<dbReference type="RefSeq" id="WP_066394915.1">
    <property type="nucleotide sequence ID" value="NZ_CP022572.1"/>
</dbReference>
<dbReference type="NCBIfam" id="TIGR00176">
    <property type="entry name" value="mobB"/>
    <property type="match status" value="1"/>
</dbReference>